<keyword evidence="4" id="KW-0560">Oxidoreductase</keyword>
<evidence type="ECO:0000313" key="5">
    <source>
        <dbReference type="Proteomes" id="UP000452235"/>
    </source>
</evidence>
<sequence>MVHLASTLVAGLAGLASVASAHPGHDVKAEAAVRAAYLKHAPQHARSLNQCADKLRARGHERQNVARRAQMVDNLRRSKGLQTRAPFLKARDLDTVLNTTHHSSLDVDLSTDPNVLFASNATCILGSDVTQGPYYVTGELIRTNIVEDQAGVPLYLDIQMIDTNTCDPVPDVYLDLWHCNATGVYSGVVANGNGNANDETNLDATFLRGLQKTDADGIVQFQSIFPGHYTSRATHIHVLAHALNKTSVNTNNNTISGLYTTHSAHVGQLFFDQDLISVVEETSPYSTNTQELTTNADDGILSQEAEEIDPFVEYVFLGDSVSDGIFAWISMGMDATQDSEITPAAYYTENGGVENENSGGMGGGGSGGPGGSGSGPMPSGSGGFPAPSGF</sequence>
<feature type="compositionally biased region" description="Low complexity" evidence="1">
    <location>
        <begin position="375"/>
        <end position="390"/>
    </location>
</feature>
<keyword evidence="2" id="KW-0732">Signal</keyword>
<dbReference type="Pfam" id="PF00775">
    <property type="entry name" value="Dioxygenase_C"/>
    <property type="match status" value="1"/>
</dbReference>
<evidence type="ECO:0000313" key="4">
    <source>
        <dbReference type="EMBL" id="GFF21197.1"/>
    </source>
</evidence>
<dbReference type="VEuPathDB" id="FungiDB:ATEG_07145"/>
<dbReference type="Gene3D" id="2.60.130.10">
    <property type="entry name" value="Aromatic compound dioxygenase"/>
    <property type="match status" value="1"/>
</dbReference>
<dbReference type="InterPro" id="IPR015889">
    <property type="entry name" value="Intradiol_dOase_core"/>
</dbReference>
<name>A0A5M3Z769_ASPTE</name>
<comment type="caution">
    <text evidence="4">The sequence shown here is derived from an EMBL/GenBank/DDBJ whole genome shotgun (WGS) entry which is preliminary data.</text>
</comment>
<dbReference type="SUPFAM" id="SSF49482">
    <property type="entry name" value="Aromatic compound dioxygenase"/>
    <property type="match status" value="1"/>
</dbReference>
<dbReference type="InterPro" id="IPR000627">
    <property type="entry name" value="Intradiol_dOase_C"/>
</dbReference>
<dbReference type="PANTHER" id="PTHR34315:SF1">
    <property type="entry name" value="INTRADIOL RING-CLEAVAGE DIOXYGENASES DOMAIN-CONTAINING PROTEIN-RELATED"/>
    <property type="match status" value="1"/>
</dbReference>
<evidence type="ECO:0000259" key="3">
    <source>
        <dbReference type="Pfam" id="PF00775"/>
    </source>
</evidence>
<gene>
    <name evidence="4" type="ORF">ATEIFO6365_0014012900</name>
</gene>
<dbReference type="EMBL" id="BLJY01000014">
    <property type="protein sequence ID" value="GFF21197.1"/>
    <property type="molecule type" value="Genomic_DNA"/>
</dbReference>
<proteinExistence type="predicted"/>
<feature type="domain" description="Intradiol ring-cleavage dioxygenases" evidence="3">
    <location>
        <begin position="141"/>
        <end position="242"/>
    </location>
</feature>
<dbReference type="GO" id="GO:0008199">
    <property type="term" value="F:ferric iron binding"/>
    <property type="evidence" value="ECO:0007669"/>
    <property type="project" value="InterPro"/>
</dbReference>
<feature type="region of interest" description="Disordered" evidence="1">
    <location>
        <begin position="349"/>
        <end position="390"/>
    </location>
</feature>
<feature type="chain" id="PRO_5044211220" evidence="2">
    <location>
        <begin position="22"/>
        <end position="390"/>
    </location>
</feature>
<dbReference type="GO" id="GO:0016702">
    <property type="term" value="F:oxidoreductase activity, acting on single donors with incorporation of molecular oxygen, incorporation of two atoms of oxygen"/>
    <property type="evidence" value="ECO:0007669"/>
    <property type="project" value="InterPro"/>
</dbReference>
<dbReference type="AlphaFoldDB" id="A0A5M3Z769"/>
<keyword evidence="4" id="KW-0223">Dioxygenase</keyword>
<dbReference type="Proteomes" id="UP000452235">
    <property type="component" value="Unassembled WGS sequence"/>
</dbReference>
<evidence type="ECO:0000256" key="1">
    <source>
        <dbReference type="SAM" id="MobiDB-lite"/>
    </source>
</evidence>
<keyword evidence="5" id="KW-1185">Reference proteome</keyword>
<feature type="signal peptide" evidence="2">
    <location>
        <begin position="1"/>
        <end position="21"/>
    </location>
</feature>
<reference evidence="4 5" key="1">
    <citation type="submission" date="2020-01" db="EMBL/GenBank/DDBJ databases">
        <title>Aspergillus terreus IFO 6365 whole genome shotgun sequence.</title>
        <authorList>
            <person name="Kanamasa S."/>
            <person name="Takahashi H."/>
        </authorList>
    </citation>
    <scope>NUCLEOTIDE SEQUENCE [LARGE SCALE GENOMIC DNA]</scope>
    <source>
        <strain evidence="4 5">IFO 6365</strain>
    </source>
</reference>
<feature type="compositionally biased region" description="Gly residues" evidence="1">
    <location>
        <begin position="359"/>
        <end position="374"/>
    </location>
</feature>
<accession>A0A5M3Z769</accession>
<dbReference type="OrthoDB" id="121380at2759"/>
<dbReference type="PANTHER" id="PTHR34315">
    <property type="match status" value="1"/>
</dbReference>
<protein>
    <submittedName>
        <fullName evidence="4">Extracellular dioxygenase</fullName>
    </submittedName>
</protein>
<evidence type="ECO:0000256" key="2">
    <source>
        <dbReference type="SAM" id="SignalP"/>
    </source>
</evidence>
<dbReference type="CDD" id="cd03457">
    <property type="entry name" value="intradiol_dioxygenase_like"/>
    <property type="match status" value="1"/>
</dbReference>
<organism evidence="4 5">
    <name type="scientific">Aspergillus terreus</name>
    <dbReference type="NCBI Taxonomy" id="33178"/>
    <lineage>
        <taxon>Eukaryota</taxon>
        <taxon>Fungi</taxon>
        <taxon>Dikarya</taxon>
        <taxon>Ascomycota</taxon>
        <taxon>Pezizomycotina</taxon>
        <taxon>Eurotiomycetes</taxon>
        <taxon>Eurotiomycetidae</taxon>
        <taxon>Eurotiales</taxon>
        <taxon>Aspergillaceae</taxon>
        <taxon>Aspergillus</taxon>
        <taxon>Aspergillus subgen. Circumdati</taxon>
    </lineage>
</organism>